<reference evidence="2 4" key="2">
    <citation type="submission" date="2017-12" db="EMBL/GenBank/DDBJ databases">
        <title>Genome sequence of Rhizobium sullae HCNT1 isolated from Sulla coronaria nodules and featuring peculiar denitrification phenotypes.</title>
        <authorList>
            <person name="De Diego-Diaz B."/>
            <person name="Treu L."/>
            <person name="Campanaro S."/>
            <person name="Da Silva Duarte V."/>
            <person name="Basaglia M."/>
            <person name="Favaro L."/>
            <person name="Casella S."/>
            <person name="Squartini A."/>
        </authorList>
    </citation>
    <scope>NUCLEOTIDE SEQUENCE [LARGE SCALE GENOMIC DNA]</scope>
    <source>
        <strain evidence="2 4">HCNT1</strain>
    </source>
</reference>
<feature type="region of interest" description="Disordered" evidence="1">
    <location>
        <begin position="189"/>
        <end position="229"/>
    </location>
</feature>
<dbReference type="EMBL" id="CP104143">
    <property type="protein sequence ID" value="UWU13516.1"/>
    <property type="molecule type" value="Genomic_DNA"/>
</dbReference>
<proteinExistence type="predicted"/>
<reference evidence="2 4" key="1">
    <citation type="submission" date="2017-11" db="EMBL/GenBank/DDBJ databases">
        <authorList>
            <person name="Han C.G."/>
        </authorList>
    </citation>
    <scope>NUCLEOTIDE SEQUENCE [LARGE SCALE GENOMIC DNA]</scope>
    <source>
        <strain evidence="2 4">HCNT1</strain>
    </source>
</reference>
<dbReference type="Proteomes" id="UP001060123">
    <property type="component" value="Chromosome"/>
</dbReference>
<sequence length="229" mass="24713">MKALLRIFRPSRKLVVVIGGMALFAGASGGAALYIGRDNIIGRSLEELNGVSCTDVNLVTIKKQDRVWIRKYIKTEPTDGMTRVKTALRVAQAVYEQEKPDLVQVVVLDENGPTLRSDMRGRAIGADVVYIPHPDQLVEGLNGKPYTARYYDGLASENGLFFGERIDLPAEEIQALSASFKQRSDCIDPTAVAATESESKMKDGEEDASPEGESASSPESGKAAPASGH</sequence>
<accession>A0A2N0D6S0</accession>
<evidence type="ECO:0000256" key="1">
    <source>
        <dbReference type="SAM" id="MobiDB-lite"/>
    </source>
</evidence>
<dbReference type="Proteomes" id="UP000232164">
    <property type="component" value="Unassembled WGS sequence"/>
</dbReference>
<dbReference type="RefSeq" id="WP_027507925.1">
    <property type="nucleotide sequence ID" value="NZ_CP104143.1"/>
</dbReference>
<evidence type="ECO:0000313" key="5">
    <source>
        <dbReference type="Proteomes" id="UP001060123"/>
    </source>
</evidence>
<feature type="compositionally biased region" description="Low complexity" evidence="1">
    <location>
        <begin position="211"/>
        <end position="229"/>
    </location>
</feature>
<keyword evidence="5" id="KW-1185">Reference proteome</keyword>
<dbReference type="AlphaFoldDB" id="A0A2N0D6S0"/>
<evidence type="ECO:0000313" key="2">
    <source>
        <dbReference type="EMBL" id="PKA41803.1"/>
    </source>
</evidence>
<evidence type="ECO:0000313" key="4">
    <source>
        <dbReference type="Proteomes" id="UP000232164"/>
    </source>
</evidence>
<evidence type="ECO:0000313" key="3">
    <source>
        <dbReference type="EMBL" id="UWU13516.1"/>
    </source>
</evidence>
<dbReference type="EMBL" id="PIQN01000016">
    <property type="protein sequence ID" value="PKA41803.1"/>
    <property type="molecule type" value="Genomic_DNA"/>
</dbReference>
<organism evidence="2 4">
    <name type="scientific">Rhizobium sullae</name>
    <name type="common">Rhizobium hedysari</name>
    <dbReference type="NCBI Taxonomy" id="50338"/>
    <lineage>
        <taxon>Bacteria</taxon>
        <taxon>Pseudomonadati</taxon>
        <taxon>Pseudomonadota</taxon>
        <taxon>Alphaproteobacteria</taxon>
        <taxon>Hyphomicrobiales</taxon>
        <taxon>Rhizobiaceae</taxon>
        <taxon>Rhizobium/Agrobacterium group</taxon>
        <taxon>Rhizobium</taxon>
    </lineage>
</organism>
<name>A0A2N0D6S0_RHISU</name>
<protein>
    <submittedName>
        <fullName evidence="2">Uncharacterized protein</fullName>
    </submittedName>
</protein>
<reference evidence="3" key="3">
    <citation type="submission" date="2022-09" db="EMBL/GenBank/DDBJ databases">
        <title>Australian commercial rhizobial inoculants.</title>
        <authorList>
            <person name="Kohlmeier M.G."/>
            <person name="O'Hara G.W."/>
            <person name="Colombi E."/>
            <person name="Ramsay J.P."/>
            <person name="Terpolilli J."/>
        </authorList>
    </citation>
    <scope>NUCLEOTIDE SEQUENCE</scope>
    <source>
        <strain evidence="3">WSM1592</strain>
    </source>
</reference>
<gene>
    <name evidence="2" type="ORF">CWR43_20895</name>
    <name evidence="3" type="ORF">N2599_15365</name>
</gene>